<dbReference type="Proteomes" id="UP001235341">
    <property type="component" value="Chromosome"/>
</dbReference>
<proteinExistence type="predicted"/>
<organism evidence="2 3">
    <name type="scientific">Serratia fonticola</name>
    <dbReference type="NCBI Taxonomy" id="47917"/>
    <lineage>
        <taxon>Bacteria</taxon>
        <taxon>Pseudomonadati</taxon>
        <taxon>Pseudomonadota</taxon>
        <taxon>Gammaproteobacteria</taxon>
        <taxon>Enterobacterales</taxon>
        <taxon>Yersiniaceae</taxon>
        <taxon>Serratia</taxon>
    </lineage>
</organism>
<evidence type="ECO:0000313" key="2">
    <source>
        <dbReference type="EMBL" id="WMT17334.1"/>
    </source>
</evidence>
<sequence length="33" mass="3616">MFLRRVDDGTSAMARHQGSHDGYTQAGSKKCFG</sequence>
<dbReference type="EMBL" id="CP133586">
    <property type="protein sequence ID" value="WMT17334.1"/>
    <property type="molecule type" value="Genomic_DNA"/>
</dbReference>
<evidence type="ECO:0000256" key="1">
    <source>
        <dbReference type="SAM" id="MobiDB-lite"/>
    </source>
</evidence>
<evidence type="ECO:0000313" key="3">
    <source>
        <dbReference type="Proteomes" id="UP001235341"/>
    </source>
</evidence>
<dbReference type="RefSeq" id="WP_309206787.1">
    <property type="nucleotide sequence ID" value="NZ_CP133586.1"/>
</dbReference>
<protein>
    <submittedName>
        <fullName evidence="2">Uncharacterized protein</fullName>
    </submittedName>
</protein>
<gene>
    <name evidence="2" type="ORF">RFB13_10645</name>
</gene>
<reference evidence="2 3" key="1">
    <citation type="submission" date="2023-08" db="EMBL/GenBank/DDBJ databases">
        <title>Complete Genome and Methylome dissection of Serratia fonticola NEB369.</title>
        <authorList>
            <person name="Fomenkov A."/>
            <person name="Roberts R.D."/>
        </authorList>
    </citation>
    <scope>NUCLEOTIDE SEQUENCE [LARGE SCALE GENOMIC DNA]</scope>
    <source>
        <strain evidence="2 3">NEB369</strain>
    </source>
</reference>
<accession>A0ABY9PV19</accession>
<keyword evidence="3" id="KW-1185">Reference proteome</keyword>
<name>A0ABY9PV19_SERFO</name>
<feature type="region of interest" description="Disordered" evidence="1">
    <location>
        <begin position="1"/>
        <end position="33"/>
    </location>
</feature>